<proteinExistence type="predicted"/>
<reference evidence="1 2" key="1">
    <citation type="submission" date="2016-04" db="EMBL/GenBank/DDBJ databases">
        <title>Complete genome sequence of Pseudomonas sp. LAB-08 isolated from TCE contaminated aquifer soil.</title>
        <authorList>
            <person name="Dohra H."/>
            <person name="Suzuki K."/>
            <person name="Fatma A."/>
            <person name="Inuzuka Y."/>
            <person name="Honjo M."/>
            <person name="Tashiro Y."/>
            <person name="Futamata H."/>
        </authorList>
    </citation>
    <scope>NUCLEOTIDE SEQUENCE [LARGE SCALE GENOMIC DNA]</scope>
    <source>
        <strain evidence="1 2">LAB-08</strain>
    </source>
</reference>
<accession>A0ABM7S7V5</accession>
<evidence type="ECO:0000313" key="2">
    <source>
        <dbReference type="Proteomes" id="UP000218595"/>
    </source>
</evidence>
<name>A0ABM7S7V5_9PSED</name>
<protein>
    <submittedName>
        <fullName evidence="1">Uncharacterized protein</fullName>
    </submittedName>
</protein>
<evidence type="ECO:0000313" key="1">
    <source>
        <dbReference type="EMBL" id="BCX71192.1"/>
    </source>
</evidence>
<dbReference type="Proteomes" id="UP000218595">
    <property type="component" value="Chromosome"/>
</dbReference>
<keyword evidence="2" id="KW-1185">Reference proteome</keyword>
<dbReference type="RefSeq" id="WP_096514250.1">
    <property type="nucleotide sequence ID" value="NZ_AP017423.2"/>
</dbReference>
<dbReference type="EMBL" id="AP017423">
    <property type="protein sequence ID" value="BCX71192.1"/>
    <property type="molecule type" value="Genomic_DNA"/>
</dbReference>
<organism evidence="1 2">
    <name type="scientific">Pseudomonas izuensis</name>
    <dbReference type="NCBI Taxonomy" id="2684212"/>
    <lineage>
        <taxon>Bacteria</taxon>
        <taxon>Pseudomonadati</taxon>
        <taxon>Pseudomonadota</taxon>
        <taxon>Gammaproteobacteria</taxon>
        <taxon>Pseudomonadales</taxon>
        <taxon>Pseudomonadaceae</taxon>
        <taxon>Pseudomonas</taxon>
    </lineage>
</organism>
<gene>
    <name evidence="1" type="ORF">LAB08_R58800</name>
</gene>
<sequence length="65" mass="7299">MSPKKRKAKLLQIVEFHAEARHLAGNLSANQLRLIEVGIARGKELEPGGGWQVEEIDYFVVKETV</sequence>